<organism evidence="5 6">
    <name type="scientific">Zostera marina</name>
    <name type="common">Eelgrass</name>
    <dbReference type="NCBI Taxonomy" id="29655"/>
    <lineage>
        <taxon>Eukaryota</taxon>
        <taxon>Viridiplantae</taxon>
        <taxon>Streptophyta</taxon>
        <taxon>Embryophyta</taxon>
        <taxon>Tracheophyta</taxon>
        <taxon>Spermatophyta</taxon>
        <taxon>Magnoliopsida</taxon>
        <taxon>Liliopsida</taxon>
        <taxon>Zosteraceae</taxon>
        <taxon>Zostera</taxon>
    </lineage>
</organism>
<keyword evidence="2" id="KW-0378">Hydrolase</keyword>
<dbReference type="InterPro" id="IPR001087">
    <property type="entry name" value="GDSL"/>
</dbReference>
<evidence type="ECO:0000256" key="1">
    <source>
        <dbReference type="ARBA" id="ARBA00008668"/>
    </source>
</evidence>
<dbReference type="Pfam" id="PF00657">
    <property type="entry name" value="Lipase_GDSL"/>
    <property type="match status" value="1"/>
</dbReference>
<dbReference type="PANTHER" id="PTHR45648">
    <property type="entry name" value="GDSL LIPASE/ACYLHYDROLASE FAMILY PROTEIN (AFU_ORTHOLOGUE AFUA_4G14700)"/>
    <property type="match status" value="1"/>
</dbReference>
<dbReference type="GO" id="GO:0016788">
    <property type="term" value="F:hydrolase activity, acting on ester bonds"/>
    <property type="evidence" value="ECO:0007669"/>
    <property type="project" value="InterPro"/>
</dbReference>
<dbReference type="GO" id="GO:0016042">
    <property type="term" value="P:lipid catabolic process"/>
    <property type="evidence" value="ECO:0007669"/>
    <property type="project" value="UniProtKB-KW"/>
</dbReference>
<dbReference type="InterPro" id="IPR051058">
    <property type="entry name" value="GDSL_Est/Lipase"/>
</dbReference>
<feature type="chain" id="PRO_5005527217" evidence="4">
    <location>
        <begin position="21"/>
        <end position="360"/>
    </location>
</feature>
<keyword evidence="4" id="KW-0732">Signal</keyword>
<dbReference type="EMBL" id="LFYR01002027">
    <property type="protein sequence ID" value="KMZ57728.1"/>
    <property type="molecule type" value="Genomic_DNA"/>
</dbReference>
<dbReference type="PANTHER" id="PTHR45648:SF7">
    <property type="entry name" value="OS12G0126100 PROTEIN"/>
    <property type="match status" value="1"/>
</dbReference>
<dbReference type="Proteomes" id="UP000036987">
    <property type="component" value="Unassembled WGS sequence"/>
</dbReference>
<dbReference type="AlphaFoldDB" id="A0A0K9NM99"/>
<keyword evidence="3" id="KW-0442">Lipid degradation</keyword>
<dbReference type="OMA" id="SHVWWDL"/>
<evidence type="ECO:0000256" key="2">
    <source>
        <dbReference type="ARBA" id="ARBA00022801"/>
    </source>
</evidence>
<dbReference type="OrthoDB" id="1600564at2759"/>
<name>A0A0K9NM99_ZOSMR</name>
<protein>
    <submittedName>
        <fullName evidence="5">GDSL esterase/lipase</fullName>
    </submittedName>
</protein>
<reference evidence="6" key="1">
    <citation type="journal article" date="2016" name="Nature">
        <title>The genome of the seagrass Zostera marina reveals angiosperm adaptation to the sea.</title>
        <authorList>
            <person name="Olsen J.L."/>
            <person name="Rouze P."/>
            <person name="Verhelst B."/>
            <person name="Lin Y.-C."/>
            <person name="Bayer T."/>
            <person name="Collen J."/>
            <person name="Dattolo E."/>
            <person name="De Paoli E."/>
            <person name="Dittami S."/>
            <person name="Maumus F."/>
            <person name="Michel G."/>
            <person name="Kersting A."/>
            <person name="Lauritano C."/>
            <person name="Lohaus R."/>
            <person name="Toepel M."/>
            <person name="Tonon T."/>
            <person name="Vanneste K."/>
            <person name="Amirebrahimi M."/>
            <person name="Brakel J."/>
            <person name="Bostroem C."/>
            <person name="Chovatia M."/>
            <person name="Grimwood J."/>
            <person name="Jenkins J.W."/>
            <person name="Jueterbock A."/>
            <person name="Mraz A."/>
            <person name="Stam W.T."/>
            <person name="Tice H."/>
            <person name="Bornberg-Bauer E."/>
            <person name="Green P.J."/>
            <person name="Pearson G.A."/>
            <person name="Procaccini G."/>
            <person name="Duarte C.M."/>
            <person name="Schmutz J."/>
            <person name="Reusch T.B.H."/>
            <person name="Van de Peer Y."/>
        </authorList>
    </citation>
    <scope>NUCLEOTIDE SEQUENCE [LARGE SCALE GENOMIC DNA]</scope>
    <source>
        <strain evidence="6">cv. Finnish</strain>
    </source>
</reference>
<gene>
    <name evidence="5" type="ORF">ZOSMA_82G00400</name>
</gene>
<dbReference type="Gene3D" id="3.40.50.1110">
    <property type="entry name" value="SGNH hydrolase"/>
    <property type="match status" value="1"/>
</dbReference>
<evidence type="ECO:0000256" key="4">
    <source>
        <dbReference type="SAM" id="SignalP"/>
    </source>
</evidence>
<proteinExistence type="inferred from homology"/>
<dbReference type="STRING" id="29655.A0A0K9NM99"/>
<sequence>MSSLLLAAAIVLLFLSGAVSVAVVDLNSGNAMFVLGDSSVRCGGYNLFFPPFNVGSNFSNFESRSCSRLLHDVIAEKMGLPSVPSMTSLNKSHDIDTIQLISNGVNFGSVDGTVLTELPNYLPLHGLHHQVSLVYDTIQSMQLALGPKKTSEITSNAVFWLSFGKDDYLDLIIQDTPKVISKYGRRGFASLLVLQIIQAMEDLYNTGVRKMVVVRLLPLGCSPWAVFDKKACVKETNYLVKGFNELLSNSIHDLNKRIPDASLVFCDVYLGMVEIIVYPHLYGFKDVSNACCETNGFEGLIGGCLSLEMSCKTPSMHVWWDIYSPSTSVNELLGKWAWSGGGRRCISREMPLSMLTHTRA</sequence>
<feature type="signal peptide" evidence="4">
    <location>
        <begin position="1"/>
        <end position="20"/>
    </location>
</feature>
<comment type="caution">
    <text evidence="5">The sequence shown here is derived from an EMBL/GenBank/DDBJ whole genome shotgun (WGS) entry which is preliminary data.</text>
</comment>
<evidence type="ECO:0000256" key="3">
    <source>
        <dbReference type="ARBA" id="ARBA00022963"/>
    </source>
</evidence>
<evidence type="ECO:0000313" key="6">
    <source>
        <dbReference type="Proteomes" id="UP000036987"/>
    </source>
</evidence>
<keyword evidence="6" id="KW-1185">Reference proteome</keyword>
<accession>A0A0K9NM99</accession>
<evidence type="ECO:0000313" key="5">
    <source>
        <dbReference type="EMBL" id="KMZ57728.1"/>
    </source>
</evidence>
<dbReference type="InterPro" id="IPR036514">
    <property type="entry name" value="SGNH_hydro_sf"/>
</dbReference>
<comment type="similarity">
    <text evidence="1">Belongs to the 'GDSL' lipolytic enzyme family.</text>
</comment>
<keyword evidence="3" id="KW-0443">Lipid metabolism</keyword>